<dbReference type="InterPro" id="IPR018060">
    <property type="entry name" value="HTH_AraC"/>
</dbReference>
<keyword evidence="1" id="KW-0805">Transcription regulation</keyword>
<dbReference type="InterPro" id="IPR050204">
    <property type="entry name" value="AraC_XylS_family_regulators"/>
</dbReference>
<evidence type="ECO:0000256" key="3">
    <source>
        <dbReference type="ARBA" id="ARBA00023163"/>
    </source>
</evidence>
<organism evidence="5 6">
    <name type="scientific">Hydrogenophaga electricum</name>
    <dbReference type="NCBI Taxonomy" id="1230953"/>
    <lineage>
        <taxon>Bacteria</taxon>
        <taxon>Pseudomonadati</taxon>
        <taxon>Pseudomonadota</taxon>
        <taxon>Betaproteobacteria</taxon>
        <taxon>Burkholderiales</taxon>
        <taxon>Comamonadaceae</taxon>
        <taxon>Hydrogenophaga</taxon>
    </lineage>
</organism>
<feature type="domain" description="HTH araC/xylS-type" evidence="4">
    <location>
        <begin position="222"/>
        <end position="323"/>
    </location>
</feature>
<protein>
    <recommendedName>
        <fullName evidence="4">HTH araC/xylS-type domain-containing protein</fullName>
    </recommendedName>
</protein>
<keyword evidence="2" id="KW-0238">DNA-binding</keyword>
<keyword evidence="6" id="KW-1185">Reference proteome</keyword>
<dbReference type="InterPro" id="IPR009057">
    <property type="entry name" value="Homeodomain-like_sf"/>
</dbReference>
<dbReference type="Pfam" id="PF12833">
    <property type="entry name" value="HTH_18"/>
    <property type="match status" value="1"/>
</dbReference>
<gene>
    <name evidence="5" type="ORF">GCM10007935_03280</name>
</gene>
<keyword evidence="3" id="KW-0804">Transcription</keyword>
<dbReference type="EMBL" id="BSPB01000002">
    <property type="protein sequence ID" value="GLS12900.1"/>
    <property type="molecule type" value="Genomic_DNA"/>
</dbReference>
<dbReference type="SMART" id="SM00342">
    <property type="entry name" value="HTH_ARAC"/>
    <property type="match status" value="1"/>
</dbReference>
<evidence type="ECO:0000313" key="5">
    <source>
        <dbReference type="EMBL" id="GLS12900.1"/>
    </source>
</evidence>
<sequence>MPAVFSAASPLREWTTAQARPRERLDYWVGAICEAFLEMDCQSRLADCFDGRLTHLPLTQLALNRVEASTQDVYRTPVGIARSRALPFYLITQTEQPWQVRQGGRIVQLRAGDAVLVDSAQTYELHFPHSVTCLSVQMPRAWVGTWLQTVDTREARVAHRERGWGAMLSALSLQLGRSPELALQMAPSWLEEQFGALLAAALEPPPVDHAGGGGVGQGLLHRRSLARMRERLGEPDWRVTDLAAELGVSPRTLHRAFAAAGETVAARWRHVRMEHAGALLLQARLSGLTMAEIGRRCGYTDASHFAREFQRVHGETPKRWAQARRP</sequence>
<dbReference type="PANTHER" id="PTHR46796:SF6">
    <property type="entry name" value="ARAC SUBFAMILY"/>
    <property type="match status" value="1"/>
</dbReference>
<evidence type="ECO:0000313" key="6">
    <source>
        <dbReference type="Proteomes" id="UP001156903"/>
    </source>
</evidence>
<name>A0ABQ6BZ29_9BURK</name>
<dbReference type="PROSITE" id="PS01124">
    <property type="entry name" value="HTH_ARAC_FAMILY_2"/>
    <property type="match status" value="1"/>
</dbReference>
<dbReference type="PANTHER" id="PTHR46796">
    <property type="entry name" value="HTH-TYPE TRANSCRIPTIONAL ACTIVATOR RHAS-RELATED"/>
    <property type="match status" value="1"/>
</dbReference>
<dbReference type="SUPFAM" id="SSF46689">
    <property type="entry name" value="Homeodomain-like"/>
    <property type="match status" value="1"/>
</dbReference>
<evidence type="ECO:0000259" key="4">
    <source>
        <dbReference type="PROSITE" id="PS01124"/>
    </source>
</evidence>
<reference evidence="6" key="1">
    <citation type="journal article" date="2019" name="Int. J. Syst. Evol. Microbiol.">
        <title>The Global Catalogue of Microorganisms (GCM) 10K type strain sequencing project: providing services to taxonomists for standard genome sequencing and annotation.</title>
        <authorList>
            <consortium name="The Broad Institute Genomics Platform"/>
            <consortium name="The Broad Institute Genome Sequencing Center for Infectious Disease"/>
            <person name="Wu L."/>
            <person name="Ma J."/>
        </authorList>
    </citation>
    <scope>NUCLEOTIDE SEQUENCE [LARGE SCALE GENOMIC DNA]</scope>
    <source>
        <strain evidence="6">NBRC 109341</strain>
    </source>
</reference>
<evidence type="ECO:0000256" key="2">
    <source>
        <dbReference type="ARBA" id="ARBA00023125"/>
    </source>
</evidence>
<dbReference type="Proteomes" id="UP001156903">
    <property type="component" value="Unassembled WGS sequence"/>
</dbReference>
<evidence type="ECO:0000256" key="1">
    <source>
        <dbReference type="ARBA" id="ARBA00023015"/>
    </source>
</evidence>
<dbReference type="RefSeq" id="WP_234264722.1">
    <property type="nucleotide sequence ID" value="NZ_BSPB01000002.1"/>
</dbReference>
<dbReference type="Pfam" id="PF14525">
    <property type="entry name" value="AraC_binding_2"/>
    <property type="match status" value="1"/>
</dbReference>
<dbReference type="Gene3D" id="1.10.10.60">
    <property type="entry name" value="Homeodomain-like"/>
    <property type="match status" value="1"/>
</dbReference>
<comment type="caution">
    <text evidence="5">The sequence shown here is derived from an EMBL/GenBank/DDBJ whole genome shotgun (WGS) entry which is preliminary data.</text>
</comment>
<dbReference type="InterPro" id="IPR035418">
    <property type="entry name" value="AraC-bd_2"/>
</dbReference>
<accession>A0ABQ6BZ29</accession>
<proteinExistence type="predicted"/>